<dbReference type="Gene3D" id="2.120.10.30">
    <property type="entry name" value="TolB, C-terminal domain"/>
    <property type="match status" value="1"/>
</dbReference>
<evidence type="ECO:0000259" key="3">
    <source>
        <dbReference type="Pfam" id="PF08450"/>
    </source>
</evidence>
<dbReference type="InterPro" id="IPR051262">
    <property type="entry name" value="SMP-30/CGR1_Lactonase"/>
</dbReference>
<proteinExistence type="predicted"/>
<organism evidence="4 5">
    <name type="scientific">Phenylobacterium deserti</name>
    <dbReference type="NCBI Taxonomy" id="1914756"/>
    <lineage>
        <taxon>Bacteria</taxon>
        <taxon>Pseudomonadati</taxon>
        <taxon>Pseudomonadota</taxon>
        <taxon>Alphaproteobacteria</taxon>
        <taxon>Caulobacterales</taxon>
        <taxon>Caulobacteraceae</taxon>
        <taxon>Phenylobacterium</taxon>
    </lineage>
</organism>
<dbReference type="InterPro" id="IPR013658">
    <property type="entry name" value="SGL"/>
</dbReference>
<dbReference type="AlphaFoldDB" id="A0A328APN7"/>
<dbReference type="Proteomes" id="UP000249725">
    <property type="component" value="Unassembled WGS sequence"/>
</dbReference>
<evidence type="ECO:0000256" key="1">
    <source>
        <dbReference type="ARBA" id="ARBA00022801"/>
    </source>
</evidence>
<dbReference type="GO" id="GO:0016787">
    <property type="term" value="F:hydrolase activity"/>
    <property type="evidence" value="ECO:0007669"/>
    <property type="project" value="UniProtKB-KW"/>
</dbReference>
<dbReference type="InterPro" id="IPR006311">
    <property type="entry name" value="TAT_signal"/>
</dbReference>
<evidence type="ECO:0000256" key="2">
    <source>
        <dbReference type="SAM" id="SignalP"/>
    </source>
</evidence>
<reference evidence="5" key="1">
    <citation type="submission" date="2018-05" db="EMBL/GenBank/DDBJ databases">
        <authorList>
            <person name="Li X."/>
        </authorList>
    </citation>
    <scope>NUCLEOTIDE SEQUENCE [LARGE SCALE GENOMIC DNA]</scope>
    <source>
        <strain evidence="5">YIM 73061</strain>
    </source>
</reference>
<dbReference type="OrthoDB" id="241638at2"/>
<sequence length="337" mass="36003">MTAPSRRTVLAGAAALAASPAFAQEMPVVGKVTIADPAAEALISADARVEKVADGFTWTEGPAWVGGEDGYLLFSDVPQNKTHRWSKRDGHTVFMDPAGYAGPPTAMLREPGGNGMALGRGGLLMADSGNRIVAAVDLKTKARRVLASRFEGKRLNSPNDLVLAPDGAIYFTDPPYGLKGVDDSPWRELDYWGLYRLERDGTVRLIDKTLKVNGVGLSPDGKTLYATDPSGWYAFDLDAKGMPTGRRVFVDSKTTNNIGGDGLEVDQHGNVWASCGRSLIIFTPDGRRIGSIDTDDTVSNAAFGADGHVYFSNNHRISRAPVKVVGAQSRLPAAAKR</sequence>
<dbReference type="SUPFAM" id="SSF63829">
    <property type="entry name" value="Calcium-dependent phosphotriesterase"/>
    <property type="match status" value="1"/>
</dbReference>
<dbReference type="Pfam" id="PF08450">
    <property type="entry name" value="SGL"/>
    <property type="match status" value="1"/>
</dbReference>
<feature type="signal peptide" evidence="2">
    <location>
        <begin position="1"/>
        <end position="23"/>
    </location>
</feature>
<gene>
    <name evidence="4" type="ORF">DJ018_00810</name>
</gene>
<keyword evidence="2" id="KW-0732">Signal</keyword>
<dbReference type="InterPro" id="IPR011042">
    <property type="entry name" value="6-blade_b-propeller_TolB-like"/>
</dbReference>
<feature type="chain" id="PRO_5016265319" evidence="2">
    <location>
        <begin position="24"/>
        <end position="337"/>
    </location>
</feature>
<accession>A0A328APN7</accession>
<feature type="domain" description="SMP-30/Gluconolactonase/LRE-like region" evidence="3">
    <location>
        <begin position="58"/>
        <end position="306"/>
    </location>
</feature>
<evidence type="ECO:0000313" key="5">
    <source>
        <dbReference type="Proteomes" id="UP000249725"/>
    </source>
</evidence>
<keyword evidence="5" id="KW-1185">Reference proteome</keyword>
<keyword evidence="1" id="KW-0378">Hydrolase</keyword>
<name>A0A328APN7_9CAUL</name>
<dbReference type="EMBL" id="QFYR01000001">
    <property type="protein sequence ID" value="RAK56557.1"/>
    <property type="molecule type" value="Genomic_DNA"/>
</dbReference>
<comment type="caution">
    <text evidence="4">The sequence shown here is derived from an EMBL/GenBank/DDBJ whole genome shotgun (WGS) entry which is preliminary data.</text>
</comment>
<evidence type="ECO:0000313" key="4">
    <source>
        <dbReference type="EMBL" id="RAK56557.1"/>
    </source>
</evidence>
<protein>
    <submittedName>
        <fullName evidence="4">SMP-30/gluconolactonase/LRE family protein</fullName>
    </submittedName>
</protein>
<dbReference type="PROSITE" id="PS51318">
    <property type="entry name" value="TAT"/>
    <property type="match status" value="1"/>
</dbReference>
<dbReference type="PANTHER" id="PTHR47572">
    <property type="entry name" value="LIPOPROTEIN-RELATED"/>
    <property type="match status" value="1"/>
</dbReference>
<dbReference type="PANTHER" id="PTHR47572:SF4">
    <property type="entry name" value="LACTONASE DRP35"/>
    <property type="match status" value="1"/>
</dbReference>
<dbReference type="RefSeq" id="WP_111512908.1">
    <property type="nucleotide sequence ID" value="NZ_QFYR01000001.1"/>
</dbReference>